<dbReference type="InterPro" id="IPR052919">
    <property type="entry name" value="TA_system_RNase"/>
</dbReference>
<protein>
    <recommendedName>
        <fullName evidence="5">Ribonuclease VapC</fullName>
        <shortName evidence="5">RNase VapC</shortName>
        <ecNumber evidence="5">3.1.-.-</ecNumber>
    </recommendedName>
    <alternativeName>
        <fullName evidence="5">Toxin VapC</fullName>
    </alternativeName>
</protein>
<keyword evidence="4 5" id="KW-0378">Hydrolase</keyword>
<comment type="caution">
    <text evidence="7">The sequence shown here is derived from an EMBL/GenBank/DDBJ whole genome shotgun (WGS) entry which is preliminary data.</text>
</comment>
<evidence type="ECO:0000259" key="6">
    <source>
        <dbReference type="Pfam" id="PF01850"/>
    </source>
</evidence>
<keyword evidence="1 5" id="KW-1277">Toxin-antitoxin system</keyword>
<accession>A0ABT2N5N7</accession>
<keyword evidence="2 5" id="KW-0540">Nuclease</keyword>
<feature type="binding site" evidence="5">
    <location>
        <position position="5"/>
    </location>
    <ligand>
        <name>Mg(2+)</name>
        <dbReference type="ChEBI" id="CHEBI:18420"/>
    </ligand>
</feature>
<dbReference type="Gene3D" id="3.40.50.1010">
    <property type="entry name" value="5'-nuclease"/>
    <property type="match status" value="1"/>
</dbReference>
<evidence type="ECO:0000256" key="5">
    <source>
        <dbReference type="HAMAP-Rule" id="MF_00265"/>
    </source>
</evidence>
<dbReference type="InterPro" id="IPR022907">
    <property type="entry name" value="VapC_family"/>
</dbReference>
<comment type="function">
    <text evidence="5">Toxic component of a toxin-antitoxin (TA) system. An RNase.</text>
</comment>
<reference evidence="7 8" key="1">
    <citation type="journal article" date="2022" name="Front. Microbiol.">
        <title>High genomic differentiation and limited gene flow indicate recent cryptic speciation within the genus Laspinema (cyanobacteria).</title>
        <authorList>
            <person name="Stanojkovic A."/>
            <person name="Skoupy S."/>
            <person name="Skaloud P."/>
            <person name="Dvorak P."/>
        </authorList>
    </citation>
    <scope>NUCLEOTIDE SEQUENCE [LARGE SCALE GENOMIC DNA]</scope>
    <source>
        <strain evidence="7 8">D3b</strain>
    </source>
</reference>
<gene>
    <name evidence="5" type="primary">vapC</name>
    <name evidence="7" type="ORF">NG792_04855</name>
</gene>
<dbReference type="CDD" id="cd09872">
    <property type="entry name" value="PIN_Sll0205-like"/>
    <property type="match status" value="1"/>
</dbReference>
<keyword evidence="8" id="KW-1185">Reference proteome</keyword>
<feature type="binding site" evidence="5">
    <location>
        <position position="97"/>
    </location>
    <ligand>
        <name>Mg(2+)</name>
        <dbReference type="ChEBI" id="CHEBI:18420"/>
    </ligand>
</feature>
<name>A0ABT2N5N7_9CYAN</name>
<evidence type="ECO:0000313" key="7">
    <source>
        <dbReference type="EMBL" id="MCT7977055.1"/>
    </source>
</evidence>
<keyword evidence="5" id="KW-0460">Magnesium</keyword>
<dbReference type="RefSeq" id="WP_261234740.1">
    <property type="nucleotide sequence ID" value="NZ_JAMXFA010000005.1"/>
</dbReference>
<evidence type="ECO:0000256" key="2">
    <source>
        <dbReference type="ARBA" id="ARBA00022722"/>
    </source>
</evidence>
<comment type="cofactor">
    <cofactor evidence="5">
        <name>Mg(2+)</name>
        <dbReference type="ChEBI" id="CHEBI:18420"/>
    </cofactor>
</comment>
<dbReference type="PANTHER" id="PTHR36173:SF1">
    <property type="entry name" value="RIBONUCLEASE VAPC22"/>
    <property type="match status" value="1"/>
</dbReference>
<dbReference type="Pfam" id="PF01850">
    <property type="entry name" value="PIN"/>
    <property type="match status" value="1"/>
</dbReference>
<evidence type="ECO:0000256" key="3">
    <source>
        <dbReference type="ARBA" id="ARBA00022723"/>
    </source>
</evidence>
<dbReference type="HAMAP" id="MF_00265">
    <property type="entry name" value="VapC_Nob1"/>
    <property type="match status" value="1"/>
</dbReference>
<keyword evidence="3 5" id="KW-0479">Metal-binding</keyword>
<evidence type="ECO:0000313" key="8">
    <source>
        <dbReference type="Proteomes" id="UP001525961"/>
    </source>
</evidence>
<proteinExistence type="inferred from homology"/>
<keyword evidence="5" id="KW-0800">Toxin</keyword>
<organism evidence="7 8">
    <name type="scientific">Laspinema olomoucense D3b</name>
    <dbReference type="NCBI Taxonomy" id="2953688"/>
    <lineage>
        <taxon>Bacteria</taxon>
        <taxon>Bacillati</taxon>
        <taxon>Cyanobacteriota</taxon>
        <taxon>Cyanophyceae</taxon>
        <taxon>Oscillatoriophycideae</taxon>
        <taxon>Oscillatoriales</taxon>
        <taxon>Laspinemataceae</taxon>
        <taxon>Laspinema</taxon>
        <taxon>Laspinema olomoucense</taxon>
    </lineage>
</organism>
<dbReference type="PANTHER" id="PTHR36173">
    <property type="entry name" value="RIBONUCLEASE VAPC16-RELATED"/>
    <property type="match status" value="1"/>
</dbReference>
<dbReference type="InterPro" id="IPR002716">
    <property type="entry name" value="PIN_dom"/>
</dbReference>
<sequence>MLLLDTHIWIRWHNPQPSNRVLSQPLIDLIETADRVAISAISCWELGQLVKRQRVQISLPLDEWVQAALEDIQVLPIDRAIALKASQLPEHHRDPADRIIIATALIYDASLISLDEIFPTYTQLQGRLISG</sequence>
<dbReference type="SUPFAM" id="SSF88723">
    <property type="entry name" value="PIN domain-like"/>
    <property type="match status" value="1"/>
</dbReference>
<evidence type="ECO:0000256" key="1">
    <source>
        <dbReference type="ARBA" id="ARBA00022649"/>
    </source>
</evidence>
<dbReference type="EC" id="3.1.-.-" evidence="5"/>
<dbReference type="InterPro" id="IPR041705">
    <property type="entry name" value="PIN_Sll0205"/>
</dbReference>
<dbReference type="EMBL" id="JAMXFA010000005">
    <property type="protein sequence ID" value="MCT7977055.1"/>
    <property type="molecule type" value="Genomic_DNA"/>
</dbReference>
<dbReference type="InterPro" id="IPR029060">
    <property type="entry name" value="PIN-like_dom_sf"/>
</dbReference>
<dbReference type="Proteomes" id="UP001525961">
    <property type="component" value="Unassembled WGS sequence"/>
</dbReference>
<comment type="similarity">
    <text evidence="5">Belongs to the PINc/VapC protein family.</text>
</comment>
<feature type="domain" description="PIN" evidence="6">
    <location>
        <begin position="3"/>
        <end position="119"/>
    </location>
</feature>
<evidence type="ECO:0000256" key="4">
    <source>
        <dbReference type="ARBA" id="ARBA00022801"/>
    </source>
</evidence>